<dbReference type="GeneID" id="34465815"/>
<dbReference type="GO" id="GO:0016020">
    <property type="term" value="C:membrane"/>
    <property type="evidence" value="ECO:0007669"/>
    <property type="project" value="UniProtKB-SubCell"/>
</dbReference>
<dbReference type="InterPro" id="IPR027267">
    <property type="entry name" value="AH/BAR_dom_sf"/>
</dbReference>
<dbReference type="SUPFAM" id="SSF52540">
    <property type="entry name" value="P-loop containing nucleoside triphosphate hydrolases"/>
    <property type="match status" value="1"/>
</dbReference>
<dbReference type="InterPro" id="IPR003593">
    <property type="entry name" value="AAA+_ATPase"/>
</dbReference>
<dbReference type="SMART" id="SM00312">
    <property type="entry name" value="PX"/>
    <property type="match status" value="1"/>
</dbReference>
<dbReference type="GO" id="GO:0005524">
    <property type="term" value="F:ATP binding"/>
    <property type="evidence" value="ECO:0007669"/>
    <property type="project" value="InterPro"/>
</dbReference>
<dbReference type="SMART" id="SM00382">
    <property type="entry name" value="AAA"/>
    <property type="match status" value="1"/>
</dbReference>
<dbReference type="InterPro" id="IPR036871">
    <property type="entry name" value="PX_dom_sf"/>
</dbReference>
<dbReference type="Gene3D" id="3.40.50.300">
    <property type="entry name" value="P-loop containing nucleotide triphosphate hydrolases"/>
    <property type="match status" value="1"/>
</dbReference>
<evidence type="ECO:0000256" key="7">
    <source>
        <dbReference type="ARBA" id="ARBA00022490"/>
    </source>
</evidence>
<dbReference type="FunFam" id="3.30.1520.10:FF:000037">
    <property type="entry name" value="Sorting nexin mvp-1"/>
    <property type="match status" value="1"/>
</dbReference>
<evidence type="ECO:0000259" key="12">
    <source>
        <dbReference type="PROSITE" id="PS50195"/>
    </source>
</evidence>
<reference evidence="14" key="1">
    <citation type="journal article" date="2017" name="Genome Biol.">
        <title>Comparative genomics reveals high biological diversity and specific adaptations in the industrially and medically important fungal genus Aspergillus.</title>
        <authorList>
            <person name="de Vries R.P."/>
            <person name="Riley R."/>
            <person name="Wiebenga A."/>
            <person name="Aguilar-Osorio G."/>
            <person name="Amillis S."/>
            <person name="Uchima C.A."/>
            <person name="Anderluh G."/>
            <person name="Asadollahi M."/>
            <person name="Askin M."/>
            <person name="Barry K."/>
            <person name="Battaglia E."/>
            <person name="Bayram O."/>
            <person name="Benocci T."/>
            <person name="Braus-Stromeyer S.A."/>
            <person name="Caldana C."/>
            <person name="Canovas D."/>
            <person name="Cerqueira G.C."/>
            <person name="Chen F."/>
            <person name="Chen W."/>
            <person name="Choi C."/>
            <person name="Clum A."/>
            <person name="Dos Santos R.A."/>
            <person name="Damasio A.R."/>
            <person name="Diallinas G."/>
            <person name="Emri T."/>
            <person name="Fekete E."/>
            <person name="Flipphi M."/>
            <person name="Freyberg S."/>
            <person name="Gallo A."/>
            <person name="Gournas C."/>
            <person name="Habgood R."/>
            <person name="Hainaut M."/>
            <person name="Harispe M.L."/>
            <person name="Henrissat B."/>
            <person name="Hilden K.S."/>
            <person name="Hope R."/>
            <person name="Hossain A."/>
            <person name="Karabika E."/>
            <person name="Karaffa L."/>
            <person name="Karanyi Z."/>
            <person name="Krasevec N."/>
            <person name="Kuo A."/>
            <person name="Kusch H."/>
            <person name="LaButti K."/>
            <person name="Lagendijk E.L."/>
            <person name="Lapidus A."/>
            <person name="Levasseur A."/>
            <person name="Lindquist E."/>
            <person name="Lipzen A."/>
            <person name="Logrieco A.F."/>
            <person name="MacCabe A."/>
            <person name="Maekelae M.R."/>
            <person name="Malavazi I."/>
            <person name="Melin P."/>
            <person name="Meyer V."/>
            <person name="Mielnichuk N."/>
            <person name="Miskei M."/>
            <person name="Molnar A.P."/>
            <person name="Mule G."/>
            <person name="Ngan C.Y."/>
            <person name="Orejas M."/>
            <person name="Orosz E."/>
            <person name="Ouedraogo J.P."/>
            <person name="Overkamp K.M."/>
            <person name="Park H.-S."/>
            <person name="Perrone G."/>
            <person name="Piumi F."/>
            <person name="Punt P.J."/>
            <person name="Ram A.F."/>
            <person name="Ramon A."/>
            <person name="Rauscher S."/>
            <person name="Record E."/>
            <person name="Riano-Pachon D.M."/>
            <person name="Robert V."/>
            <person name="Roehrig J."/>
            <person name="Ruller R."/>
            <person name="Salamov A."/>
            <person name="Salih N.S."/>
            <person name="Samson R.A."/>
            <person name="Sandor E."/>
            <person name="Sanguinetti M."/>
            <person name="Schuetze T."/>
            <person name="Sepcic K."/>
            <person name="Shelest E."/>
            <person name="Sherlock G."/>
            <person name="Sophianopoulou V."/>
            <person name="Squina F.M."/>
            <person name="Sun H."/>
            <person name="Susca A."/>
            <person name="Todd R.B."/>
            <person name="Tsang A."/>
            <person name="Unkles S.E."/>
            <person name="van de Wiele N."/>
            <person name="van Rossen-Uffink D."/>
            <person name="Oliveira J.V."/>
            <person name="Vesth T.C."/>
            <person name="Visser J."/>
            <person name="Yu J.-H."/>
            <person name="Zhou M."/>
            <person name="Andersen M.R."/>
            <person name="Archer D.B."/>
            <person name="Baker S.E."/>
            <person name="Benoit I."/>
            <person name="Brakhage A.A."/>
            <person name="Braus G.H."/>
            <person name="Fischer R."/>
            <person name="Frisvad J.C."/>
            <person name="Goldman G.H."/>
            <person name="Houbraken J."/>
            <person name="Oakley B."/>
            <person name="Pocsi I."/>
            <person name="Scazzocchio C."/>
            <person name="Seiboth B."/>
            <person name="vanKuyk P.A."/>
            <person name="Wortman J."/>
            <person name="Dyer P.S."/>
            <person name="Grigoriev I.V."/>
        </authorList>
    </citation>
    <scope>NUCLEOTIDE SEQUENCE [LARGE SCALE GENOMIC DNA]</scope>
    <source>
        <strain evidence="14">CBS 516.65</strain>
    </source>
</reference>
<dbReference type="PANTHER" id="PTHR47554:SF1">
    <property type="entry name" value="SORTING NEXIN MVP1"/>
    <property type="match status" value="1"/>
</dbReference>
<evidence type="ECO:0000256" key="11">
    <source>
        <dbReference type="SAM" id="MobiDB-lite"/>
    </source>
</evidence>
<comment type="subcellular location">
    <subcellularLocation>
        <location evidence="3">Cytoplasm</location>
    </subcellularLocation>
    <subcellularLocation>
        <location evidence="2">Membrane</location>
        <topology evidence="2">Peripheral membrane protein</topology>
        <orientation evidence="2">Cytoplasmic side</orientation>
    </subcellularLocation>
</comment>
<feature type="compositionally biased region" description="Basic and acidic residues" evidence="11">
    <location>
        <begin position="701"/>
        <end position="711"/>
    </location>
</feature>
<dbReference type="GO" id="GO:0006623">
    <property type="term" value="P:protein targeting to vacuole"/>
    <property type="evidence" value="ECO:0007669"/>
    <property type="project" value="TreeGrafter"/>
</dbReference>
<dbReference type="VEuPathDB" id="FungiDB:ASPGLDRAFT_71443"/>
<dbReference type="FunFam" id="1.20.1270.60:FF:000072">
    <property type="entry name" value="Sorting nexin MVP1"/>
    <property type="match status" value="1"/>
</dbReference>
<dbReference type="GO" id="GO:0042147">
    <property type="term" value="P:retrograde transport, endosome to Golgi"/>
    <property type="evidence" value="ECO:0007669"/>
    <property type="project" value="InterPro"/>
</dbReference>
<evidence type="ECO:0000256" key="5">
    <source>
        <dbReference type="ARBA" id="ARBA00014268"/>
    </source>
</evidence>
<dbReference type="SUPFAM" id="SSF64268">
    <property type="entry name" value="PX domain"/>
    <property type="match status" value="1"/>
</dbReference>
<comment type="similarity">
    <text evidence="4">Belongs to the sorting nexin family.</text>
</comment>
<evidence type="ECO:0000313" key="13">
    <source>
        <dbReference type="EMBL" id="OJJ88385.1"/>
    </source>
</evidence>
<feature type="compositionally biased region" description="Basic and acidic residues" evidence="11">
    <location>
        <begin position="512"/>
        <end position="527"/>
    </location>
</feature>
<dbReference type="CDD" id="cd06866">
    <property type="entry name" value="PX_SNX8_Mvp1p_like"/>
    <property type="match status" value="1"/>
</dbReference>
<dbReference type="OrthoDB" id="10064318at2759"/>
<feature type="region of interest" description="Disordered" evidence="11">
    <location>
        <begin position="651"/>
        <end position="713"/>
    </location>
</feature>
<dbReference type="InterPro" id="IPR001683">
    <property type="entry name" value="PX_dom"/>
</dbReference>
<feature type="compositionally biased region" description="Polar residues" evidence="11">
    <location>
        <begin position="660"/>
        <end position="669"/>
    </location>
</feature>
<dbReference type="InterPro" id="IPR027417">
    <property type="entry name" value="P-loop_NTPase"/>
</dbReference>
<evidence type="ECO:0000256" key="8">
    <source>
        <dbReference type="ARBA" id="ARBA00022927"/>
    </source>
</evidence>
<dbReference type="GO" id="GO:0005768">
    <property type="term" value="C:endosome"/>
    <property type="evidence" value="ECO:0007669"/>
    <property type="project" value="TreeGrafter"/>
</dbReference>
<feature type="region of interest" description="Disordered" evidence="11">
    <location>
        <begin position="1455"/>
        <end position="1505"/>
    </location>
</feature>
<feature type="region of interest" description="Disordered" evidence="11">
    <location>
        <begin position="512"/>
        <end position="567"/>
    </location>
</feature>
<organism evidence="13 14">
    <name type="scientific">Aspergillus glaucus CBS 516.65</name>
    <dbReference type="NCBI Taxonomy" id="1160497"/>
    <lineage>
        <taxon>Eukaryota</taxon>
        <taxon>Fungi</taxon>
        <taxon>Dikarya</taxon>
        <taxon>Ascomycota</taxon>
        <taxon>Pezizomycotina</taxon>
        <taxon>Eurotiomycetes</taxon>
        <taxon>Eurotiomycetidae</taxon>
        <taxon>Eurotiales</taxon>
        <taxon>Aspergillaceae</taxon>
        <taxon>Aspergillus</taxon>
        <taxon>Aspergillus subgen. Aspergillus</taxon>
    </lineage>
</organism>
<keyword evidence="9" id="KW-0472">Membrane</keyword>
<keyword evidence="7" id="KW-0963">Cytoplasm</keyword>
<feature type="compositionally biased region" description="Basic and acidic residues" evidence="11">
    <location>
        <begin position="192"/>
        <end position="201"/>
    </location>
</feature>
<feature type="compositionally biased region" description="Polar residues" evidence="11">
    <location>
        <begin position="1431"/>
        <end position="1441"/>
    </location>
</feature>
<dbReference type="GO" id="GO:0005829">
    <property type="term" value="C:cytosol"/>
    <property type="evidence" value="ECO:0007669"/>
    <property type="project" value="GOC"/>
</dbReference>
<feature type="compositionally biased region" description="Polar residues" evidence="11">
    <location>
        <begin position="1380"/>
        <end position="1391"/>
    </location>
</feature>
<evidence type="ECO:0000313" key="14">
    <source>
        <dbReference type="Proteomes" id="UP000184300"/>
    </source>
</evidence>
<dbReference type="PROSITE" id="PS50195">
    <property type="entry name" value="PX"/>
    <property type="match status" value="1"/>
</dbReference>
<dbReference type="InterPro" id="IPR003959">
    <property type="entry name" value="ATPase_AAA_core"/>
</dbReference>
<feature type="region of interest" description="Disordered" evidence="11">
    <location>
        <begin position="1157"/>
        <end position="1206"/>
    </location>
</feature>
<dbReference type="EMBL" id="KV878889">
    <property type="protein sequence ID" value="OJJ88385.1"/>
    <property type="molecule type" value="Genomic_DNA"/>
</dbReference>
<dbReference type="Pfam" id="PF00787">
    <property type="entry name" value="PX"/>
    <property type="match status" value="1"/>
</dbReference>
<dbReference type="Pfam" id="PF00004">
    <property type="entry name" value="AAA"/>
    <property type="match status" value="1"/>
</dbReference>
<evidence type="ECO:0000256" key="6">
    <source>
        <dbReference type="ARBA" id="ARBA00022448"/>
    </source>
</evidence>
<evidence type="ECO:0000256" key="4">
    <source>
        <dbReference type="ARBA" id="ARBA00010883"/>
    </source>
</evidence>
<evidence type="ECO:0000256" key="3">
    <source>
        <dbReference type="ARBA" id="ARBA00004496"/>
    </source>
</evidence>
<feature type="region of interest" description="Disordered" evidence="11">
    <location>
        <begin position="56"/>
        <end position="112"/>
    </location>
</feature>
<feature type="compositionally biased region" description="Polar residues" evidence="11">
    <location>
        <begin position="149"/>
        <end position="163"/>
    </location>
</feature>
<evidence type="ECO:0000256" key="2">
    <source>
        <dbReference type="ARBA" id="ARBA00004287"/>
    </source>
</evidence>
<keyword evidence="8" id="KW-0653">Protein transport</keyword>
<proteinExistence type="inferred from homology"/>
<gene>
    <name evidence="13" type="ORF">ASPGLDRAFT_71443</name>
</gene>
<protein>
    <recommendedName>
        <fullName evidence="5">Sorting nexin MVP1</fullName>
    </recommendedName>
    <alternativeName>
        <fullName evidence="10">Sorting nexin mvp1</fullName>
    </alternativeName>
</protein>
<dbReference type="InterPro" id="IPR045734">
    <property type="entry name" value="Snx8_BAR_dom"/>
</dbReference>
<name>A0A1L9VWV8_ASPGL</name>
<dbReference type="Gene3D" id="1.20.1270.60">
    <property type="entry name" value="Arfaptin homology (AH) domain/BAR domain"/>
    <property type="match status" value="1"/>
</dbReference>
<feature type="compositionally biased region" description="Basic residues" evidence="11">
    <location>
        <begin position="1098"/>
        <end position="1107"/>
    </location>
</feature>
<dbReference type="RefSeq" id="XP_022405061.1">
    <property type="nucleotide sequence ID" value="XM_022549555.1"/>
</dbReference>
<feature type="region of interest" description="Disordered" evidence="11">
    <location>
        <begin position="250"/>
        <end position="330"/>
    </location>
</feature>
<comment type="function">
    <text evidence="1">Required for vacuolar protein sorting.</text>
</comment>
<dbReference type="CDD" id="cd00009">
    <property type="entry name" value="AAA"/>
    <property type="match status" value="1"/>
</dbReference>
<dbReference type="CDD" id="cd07597">
    <property type="entry name" value="BAR_SNX8"/>
    <property type="match status" value="1"/>
</dbReference>
<feature type="compositionally biased region" description="Acidic residues" evidence="11">
    <location>
        <begin position="545"/>
        <end position="563"/>
    </location>
</feature>
<feature type="region of interest" description="Disordered" evidence="11">
    <location>
        <begin position="1412"/>
        <end position="1441"/>
    </location>
</feature>
<feature type="compositionally biased region" description="Polar residues" evidence="11">
    <location>
        <begin position="1178"/>
        <end position="1190"/>
    </location>
</feature>
<feature type="compositionally biased region" description="Basic and acidic residues" evidence="11">
    <location>
        <begin position="1163"/>
        <end position="1177"/>
    </location>
</feature>
<feature type="compositionally biased region" description="Basic and acidic residues" evidence="11">
    <location>
        <begin position="1114"/>
        <end position="1126"/>
    </location>
</feature>
<evidence type="ECO:0000256" key="1">
    <source>
        <dbReference type="ARBA" id="ARBA00002474"/>
    </source>
</evidence>
<evidence type="ECO:0000256" key="10">
    <source>
        <dbReference type="ARBA" id="ARBA00072009"/>
    </source>
</evidence>
<evidence type="ECO:0000256" key="9">
    <source>
        <dbReference type="ARBA" id="ARBA00023136"/>
    </source>
</evidence>
<keyword evidence="6" id="KW-0813">Transport</keyword>
<feature type="domain" description="PX" evidence="12">
    <location>
        <begin position="1520"/>
        <end position="1635"/>
    </location>
</feature>
<dbReference type="Pfam" id="PF19566">
    <property type="entry name" value="Snx8_BAR_dom"/>
    <property type="match status" value="1"/>
</dbReference>
<feature type="region of interest" description="Disordered" evidence="11">
    <location>
        <begin position="1095"/>
        <end position="1132"/>
    </location>
</feature>
<accession>A0A1L9VWV8</accession>
<feature type="compositionally biased region" description="Basic and acidic residues" evidence="11">
    <location>
        <begin position="164"/>
        <end position="174"/>
    </location>
</feature>
<dbReference type="InterPro" id="IPR028662">
    <property type="entry name" value="SNX8/Mvp1"/>
</dbReference>
<sequence length="1900" mass="210758">MAMEQGEKRTIHPFFCKDLGLQAKSAAQPTSVADSIPSHDTLNGAVHHDTVIEGCEQRTGNSEPLDIPTPSITAIEDDPNSSRRKRRRTDQHDVSGIVNGTPSDAEEKNTTPADPITAYEDAASAPIIESQISTTDNADRPQPQPPTIENPTSTGPANDATVQTEERRYPERQRTLRLNPNGKLLSSPIGKQPEEKEPKKDNKGKKGSRRSKKDGNKLVIIKYASDENARERIGKLIDDIINGRTRHQAQCLASKPASVPTAKRTPRVTVNQPSKPTHPFFSKKSTRKPNTPTESHGEDSEALNPLAETPRRPLSLTREGSGVASTPSFRPRVSKFPEPIHPLWPPRDFVHVRGADADINPYRDPLHSNMDQRKAKGVSVRIHDQENVLLSGIFGQSMKKQVPQALRLPTRFVASGNVLGKALTSQLSEHSSRPENGDTAFKKDAHPGISRLYSSLATSMTAFDRGQCDACLWTQKYAPTSAEEVLQAGKEAHMLRDWLKFLVISAVDTGKSSKDAEKAKQKSEEKKRAKKRQKKDKLDGFIVSSEDEASEMGELESEEDELAGDVTVSSSKRTIIRSGDLAAGSKDLERGRMTNAILLSGPPGSGKTSSVHAVAKELGFEVFEINSGSRRNGRDVVERVGDMTRNHIVHKLHFGDEGTGQPSDGSTGEVQEDGKQNKLMGFFKSKPADTKTNKESPATPKEAEPEVDTKRSQKQSLILLEEADILFEEDRQFWSGVMSLIQQSRRPIIITCNNEKLIPLEDISFHAILRYRPPPQDLAVDYLLLMAANEGHMLQRNSVSDLYRAAGSDLRKAIMDLNFWCQMALGSNKSGLDWMMDRWPPGRDCDENGDTLRVLSLNTYQQYMGWFGRDMLLDGTLDSEVESQQESLHWWERSIQDSENMAFSSSHTLSPAKSKLEQLEQLQYESEYADMRSALDLLCTGCSVDTRLDAVDPSVPPTPERHKANYIEGHQLLHADLKPEYSSLALTIGSTAEVLIGKIFRPHNVDVESSQAAQVLANTNEIHASNASAAQLTTAFEPMMRGDDQLSPSARLAPSFHNGPGALWEDLAPYVRAIVAFDLRLEQYRFKLSGLLSPSAGSKRKMRKTRASRAALEGGDKAHTRRERWFPPDTNPARILATGSKEWQDLLVHNGHFIVGVMPEPGQESREASREGSEPASEKNSTPGSAQRSKASLFADDPLSSSGVNNTGAATSSLFADDNDTTSPWTTNANKRASRTDLVRTLLPDTDVPESYIDAYDRVLDAGDRVGAGIGLTSVREVLAGSGLSASEQARILNLVVSGELDSGRTDIGVGRGEFSVLLALVGLAQEGEELTLDAVDDRRKNLPEPKSTYLDGLHPNQDYDGAQDQPEQERPTTPPQPSNPLQEPSSVQSRRSNRESLGAFEADPWAAPELHRDHDHGQIDNEPSILNGFGNDQSAGNSWSDGRAFEEAYRQTISNGERPNGLTVAPAPAPSSSESGWGGSLPRDTGFGGFGPPPTSNPGEISNRRRSLGAGRITTSPVEETITVTLLPEKEGLFMFQHRNYEVKSARRGSTVVRRYSDFVWLLDCLQKRYPFRQLPLLPPKRISVNGTHLAADSNSFLEKRRRGLIRFTNALVRHPVLSQEQLVVMFLTVPTELSVWRKQATVSVQDEFMGRVLPPDLEDSLPPTLTETLDTARNGIKRSAEIYINLCMLLERLAKRHEGLAADHLRFSLTLQSLTEATKDTYTLDSSDVPLLNDGIRSTAKHLSNSQTLLEDEARAWEDGVLEDLKQQRDCLVSMRELFDRRDRYARNNIPQLERRIEVNERKLQDLRARTTGAVKPGEIERVEDSIFKDKESIVQQHARGVFIRQCLREELEHFQRSQYHITRLHQDWSQERVKYSELQADNWRSLSDQVDGMPDGV</sequence>
<feature type="region of interest" description="Disordered" evidence="11">
    <location>
        <begin position="134"/>
        <end position="216"/>
    </location>
</feature>
<dbReference type="GO" id="GO:0016887">
    <property type="term" value="F:ATP hydrolysis activity"/>
    <property type="evidence" value="ECO:0007669"/>
    <property type="project" value="InterPro"/>
</dbReference>
<dbReference type="InterPro" id="IPR035704">
    <property type="entry name" value="SNX8/Mvp1_PX"/>
</dbReference>
<dbReference type="PANTHER" id="PTHR47554">
    <property type="entry name" value="SORTING NEXIN MVP1"/>
    <property type="match status" value="1"/>
</dbReference>
<feature type="compositionally biased region" description="Basic residues" evidence="11">
    <location>
        <begin position="202"/>
        <end position="212"/>
    </location>
</feature>
<dbReference type="Proteomes" id="UP000184300">
    <property type="component" value="Unassembled WGS sequence"/>
</dbReference>
<dbReference type="GO" id="GO:0032266">
    <property type="term" value="F:phosphatidylinositol-3-phosphate binding"/>
    <property type="evidence" value="ECO:0007669"/>
    <property type="project" value="TreeGrafter"/>
</dbReference>
<keyword evidence="14" id="KW-1185">Reference proteome</keyword>
<dbReference type="STRING" id="1160497.A0A1L9VWV8"/>
<dbReference type="Gene3D" id="3.30.1520.10">
    <property type="entry name" value="Phox-like domain"/>
    <property type="match status" value="1"/>
</dbReference>
<feature type="region of interest" description="Disordered" evidence="11">
    <location>
        <begin position="1335"/>
        <end position="1397"/>
    </location>
</feature>